<sequence length="355" mass="39361">MRESGMTRPGIEPGSPLWEAGRLTAQPLRPQQNNWSLKRSIQRCQRLVKRTPNTHAITDHQQVRTTFSNKRLVICLLAGIIANKEPLAARSGPRPSPRGSCSQSANGYVHVKRTFTPVLLCVFAYAIRRKFHNVWKLISTDVRNPRRHFRTGCRLQNTCDFVLRLSSGCSLCGHALGGFRPTGDHLQKTGPQSRPKPSQKKKMVRVACKVTRCGGLCKDAAVSLDQISGAQESPHLPRPRQETALGAARHPPPGATWIYLLHAVYRPSQNCRTRLLVPGTRPENRRHNTCLCRTKCSNVSMEQCPNARAGEMGDPRGNLPTSGVVRHDSYMSKSGSEPGAPQVRVVLKPVQGFPE</sequence>
<organism evidence="1 2">
    <name type="scientific">Dryococelus australis</name>
    <dbReference type="NCBI Taxonomy" id="614101"/>
    <lineage>
        <taxon>Eukaryota</taxon>
        <taxon>Metazoa</taxon>
        <taxon>Ecdysozoa</taxon>
        <taxon>Arthropoda</taxon>
        <taxon>Hexapoda</taxon>
        <taxon>Insecta</taxon>
        <taxon>Pterygota</taxon>
        <taxon>Neoptera</taxon>
        <taxon>Polyneoptera</taxon>
        <taxon>Phasmatodea</taxon>
        <taxon>Verophasmatodea</taxon>
        <taxon>Anareolatae</taxon>
        <taxon>Phasmatidae</taxon>
        <taxon>Eurycanthinae</taxon>
        <taxon>Dryococelus</taxon>
    </lineage>
</organism>
<protein>
    <submittedName>
        <fullName evidence="1">Uncharacterized protein</fullName>
    </submittedName>
</protein>
<dbReference type="EMBL" id="JARBHB010000010">
    <property type="protein sequence ID" value="KAJ8873578.1"/>
    <property type="molecule type" value="Genomic_DNA"/>
</dbReference>
<gene>
    <name evidence="1" type="ORF">PR048_024396</name>
</gene>
<proteinExistence type="predicted"/>
<accession>A0ABQ9GNI8</accession>
<keyword evidence="2" id="KW-1185">Reference proteome</keyword>
<evidence type="ECO:0000313" key="2">
    <source>
        <dbReference type="Proteomes" id="UP001159363"/>
    </source>
</evidence>
<name>A0ABQ9GNI8_9NEOP</name>
<dbReference type="Proteomes" id="UP001159363">
    <property type="component" value="Chromosome 9"/>
</dbReference>
<evidence type="ECO:0000313" key="1">
    <source>
        <dbReference type="EMBL" id="KAJ8873578.1"/>
    </source>
</evidence>
<comment type="caution">
    <text evidence="1">The sequence shown here is derived from an EMBL/GenBank/DDBJ whole genome shotgun (WGS) entry which is preliminary data.</text>
</comment>
<reference evidence="1 2" key="1">
    <citation type="submission" date="2023-02" db="EMBL/GenBank/DDBJ databases">
        <title>LHISI_Scaffold_Assembly.</title>
        <authorList>
            <person name="Stuart O.P."/>
            <person name="Cleave R."/>
            <person name="Magrath M.J.L."/>
            <person name="Mikheyev A.S."/>
        </authorList>
    </citation>
    <scope>NUCLEOTIDE SEQUENCE [LARGE SCALE GENOMIC DNA]</scope>
    <source>
        <strain evidence="1">Daus_M_001</strain>
        <tissue evidence="1">Leg muscle</tissue>
    </source>
</reference>